<evidence type="ECO:0000256" key="2">
    <source>
        <dbReference type="ARBA" id="ARBA00010790"/>
    </source>
</evidence>
<dbReference type="Gene3D" id="3.30.560.10">
    <property type="entry name" value="Glucose Oxidase, domain 3"/>
    <property type="match status" value="1"/>
</dbReference>
<organism evidence="12 13">
    <name type="scientific">Malassezia globosa (strain ATCC MYA-4612 / CBS 7966)</name>
    <name type="common">Dandruff-associated fungus</name>
    <dbReference type="NCBI Taxonomy" id="425265"/>
    <lineage>
        <taxon>Eukaryota</taxon>
        <taxon>Fungi</taxon>
        <taxon>Dikarya</taxon>
        <taxon>Basidiomycota</taxon>
        <taxon>Ustilaginomycotina</taxon>
        <taxon>Malasseziomycetes</taxon>
        <taxon>Malasseziales</taxon>
        <taxon>Malasseziaceae</taxon>
        <taxon>Malassezia</taxon>
    </lineage>
</organism>
<evidence type="ECO:0000256" key="1">
    <source>
        <dbReference type="ARBA" id="ARBA00001974"/>
    </source>
</evidence>
<evidence type="ECO:0000256" key="3">
    <source>
        <dbReference type="ARBA" id="ARBA00022630"/>
    </source>
</evidence>
<feature type="binding site" evidence="7">
    <location>
        <position position="582"/>
    </location>
    <ligand>
        <name>FAD</name>
        <dbReference type="ChEBI" id="CHEBI:57692"/>
    </ligand>
</feature>
<name>A8QB40_MALGO</name>
<dbReference type="SUPFAM" id="SSF54373">
    <property type="entry name" value="FAD-linked reductases, C-terminal domain"/>
    <property type="match status" value="1"/>
</dbReference>
<dbReference type="InterPro" id="IPR000172">
    <property type="entry name" value="GMC_OxRdtase_N"/>
</dbReference>
<evidence type="ECO:0000259" key="11">
    <source>
        <dbReference type="PROSITE" id="PS00624"/>
    </source>
</evidence>
<dbReference type="PIRSF" id="PIRSF000137">
    <property type="entry name" value="Alcohol_oxidase"/>
    <property type="match status" value="1"/>
</dbReference>
<feature type="signal peptide" evidence="9">
    <location>
        <begin position="1"/>
        <end position="20"/>
    </location>
</feature>
<evidence type="ECO:0000256" key="7">
    <source>
        <dbReference type="PIRSR" id="PIRSR000137-2"/>
    </source>
</evidence>
<dbReference type="VEuPathDB" id="FungiDB:MGL_3881"/>
<evidence type="ECO:0000256" key="5">
    <source>
        <dbReference type="ARBA" id="ARBA00023002"/>
    </source>
</evidence>
<evidence type="ECO:0000256" key="8">
    <source>
        <dbReference type="RuleBase" id="RU003968"/>
    </source>
</evidence>
<feature type="active site" description="Proton donor" evidence="6">
    <location>
        <position position="549"/>
    </location>
</feature>
<dbReference type="STRING" id="425265.A8QB40"/>
<dbReference type="Gene3D" id="4.10.450.10">
    <property type="entry name" value="Glucose Oxidase, domain 2"/>
    <property type="match status" value="1"/>
</dbReference>
<dbReference type="InParanoid" id="A8QB40"/>
<feature type="active site" description="Proton acceptor" evidence="6">
    <location>
        <position position="592"/>
    </location>
</feature>
<sequence length="610" mass="66267">MFGHFLFAIVAISAAHVVHAARTFSHVHEVSDTDWDYIVVGGGLGGLVVSKRLAEDEGKNVLIIEAGHDDRDDPKVFNVDKYGQYIGTDLDWNFVTKKQPIAGGKSKTIRGGKTLGGSTSINGAAWNRAHKIQYDHLGNITGDDRYNFKNLQKYMNMAESFVPPTDEQRAAGADYLPEAHGSRGPLSIGFSAIRNKNKKRMFTGPGQGSFLKSIQKSLGVAHLQDENSGNNTGAAYTPTSISQDNRRQSACNYFEQSGNNVGVLLGWTVIQLSWKNQDEGRVSGVVIKKNEDGKPHTVETSGEVILSAGALNTPGILERSGIGAKDVLQKHSIEQIIDLPGVGKNLQEQTMNTMGGKADLDWSGGGPSNMIANTAVTQLMSNASNVFKYIHRNMDKWAHSLVSQGHVVNADAIQKHWTLSVDATFKKGAPVCEHFFDTGYPADSYGIDTWCLLPFSRGSVHITSKNGFDKPEVDPNYFAIPIDMDMQVAALRANRRVFQTSPLHDLLKKDETVPGFDHIPDDPNHGSYAKWQAWILGTDGTGGFGSVSHPIATCSMIPKKDGGVVDPEFKVYGTNNLRIVDGSVLPIQLSAHLSSSLYGLAELAADVIRH</sequence>
<evidence type="ECO:0000256" key="6">
    <source>
        <dbReference type="PIRSR" id="PIRSR000137-1"/>
    </source>
</evidence>
<keyword evidence="9" id="KW-0732">Signal</keyword>
<evidence type="ECO:0000256" key="4">
    <source>
        <dbReference type="ARBA" id="ARBA00022827"/>
    </source>
</evidence>
<evidence type="ECO:0000313" key="13">
    <source>
        <dbReference type="Proteomes" id="UP000008837"/>
    </source>
</evidence>
<evidence type="ECO:0000313" key="12">
    <source>
        <dbReference type="EMBL" id="EDP41879.1"/>
    </source>
</evidence>
<dbReference type="OrthoDB" id="269227at2759"/>
<dbReference type="SUPFAM" id="SSF51905">
    <property type="entry name" value="FAD/NAD(P)-binding domain"/>
    <property type="match status" value="1"/>
</dbReference>
<dbReference type="GO" id="GO:0050660">
    <property type="term" value="F:flavin adenine dinucleotide binding"/>
    <property type="evidence" value="ECO:0007669"/>
    <property type="project" value="InterPro"/>
</dbReference>
<dbReference type="Pfam" id="PF00732">
    <property type="entry name" value="GMC_oxred_N"/>
    <property type="match status" value="1"/>
</dbReference>
<dbReference type="InterPro" id="IPR036188">
    <property type="entry name" value="FAD/NAD-bd_sf"/>
</dbReference>
<dbReference type="Proteomes" id="UP000008837">
    <property type="component" value="Unassembled WGS sequence"/>
</dbReference>
<gene>
    <name evidence="12" type="ORF">MGL_3881</name>
</gene>
<dbReference type="InterPro" id="IPR027424">
    <property type="entry name" value="Glucose_Oxidase_domain_2"/>
</dbReference>
<protein>
    <recommendedName>
        <fullName evidence="10 11">Glucose-methanol-choline oxidoreductase N-terminal domain-containing protein</fullName>
    </recommendedName>
</protein>
<dbReference type="EMBL" id="AAYY01000015">
    <property type="protein sequence ID" value="EDP41879.1"/>
    <property type="molecule type" value="Genomic_DNA"/>
</dbReference>
<dbReference type="OMA" id="IDWMYRT"/>
<dbReference type="PANTHER" id="PTHR11552:SF201">
    <property type="entry name" value="GLUCOSE-METHANOL-CHOLINE OXIDOREDUCTASE N-TERMINAL DOMAIN-CONTAINING PROTEIN"/>
    <property type="match status" value="1"/>
</dbReference>
<comment type="cofactor">
    <cofactor evidence="1 7">
        <name>FAD</name>
        <dbReference type="ChEBI" id="CHEBI:57692"/>
    </cofactor>
</comment>
<dbReference type="GeneID" id="5853400"/>
<dbReference type="PANTHER" id="PTHR11552">
    <property type="entry name" value="GLUCOSE-METHANOL-CHOLINE GMC OXIDOREDUCTASE"/>
    <property type="match status" value="1"/>
</dbReference>
<evidence type="ECO:0000259" key="10">
    <source>
        <dbReference type="PROSITE" id="PS00623"/>
    </source>
</evidence>
<feature type="domain" description="Glucose-methanol-choline oxidoreductase N-terminal" evidence="11">
    <location>
        <begin position="309"/>
        <end position="323"/>
    </location>
</feature>
<dbReference type="Pfam" id="PF05199">
    <property type="entry name" value="GMC_oxred_C"/>
    <property type="match status" value="1"/>
</dbReference>
<dbReference type="Gene3D" id="3.50.50.60">
    <property type="entry name" value="FAD/NAD(P)-binding domain"/>
    <property type="match status" value="1"/>
</dbReference>
<feature type="domain" description="Glucose-methanol-choline oxidoreductase N-terminal" evidence="10">
    <location>
        <begin position="112"/>
        <end position="135"/>
    </location>
</feature>
<dbReference type="InterPro" id="IPR007867">
    <property type="entry name" value="GMC_OxRtase_C"/>
</dbReference>
<feature type="chain" id="PRO_5002725229" description="Glucose-methanol-choline oxidoreductase N-terminal domain-containing protein" evidence="9">
    <location>
        <begin position="21"/>
        <end position="610"/>
    </location>
</feature>
<evidence type="ECO:0000256" key="9">
    <source>
        <dbReference type="SAM" id="SignalP"/>
    </source>
</evidence>
<dbReference type="RefSeq" id="XP_001729093.1">
    <property type="nucleotide sequence ID" value="XM_001729041.1"/>
</dbReference>
<comment type="similarity">
    <text evidence="2 8">Belongs to the GMC oxidoreductase family.</text>
</comment>
<feature type="binding site" evidence="7">
    <location>
        <position position="269"/>
    </location>
    <ligand>
        <name>FAD</name>
        <dbReference type="ChEBI" id="CHEBI:57692"/>
    </ligand>
</feature>
<dbReference type="InterPro" id="IPR012132">
    <property type="entry name" value="GMC_OxRdtase"/>
</dbReference>
<keyword evidence="13" id="KW-1185">Reference proteome</keyword>
<accession>A8QB40</accession>
<reference evidence="12 13" key="1">
    <citation type="journal article" date="2007" name="Proc. Natl. Acad. Sci. U.S.A.">
        <title>Dandruff-associated Malassezia genomes reveal convergent and divergent virulence traits shared with plant and human fungal pathogens.</title>
        <authorList>
            <person name="Xu J."/>
            <person name="Saunders C.W."/>
            <person name="Hu P."/>
            <person name="Grant R.A."/>
            <person name="Boekhout T."/>
            <person name="Kuramae E.E."/>
            <person name="Kronstad J.W."/>
            <person name="Deangelis Y.M."/>
            <person name="Reeder N.L."/>
            <person name="Johnstone K.R."/>
            <person name="Leland M."/>
            <person name="Fieno A.M."/>
            <person name="Begley W.M."/>
            <person name="Sun Y."/>
            <person name="Lacey M.P."/>
            <person name="Chaudhary T."/>
            <person name="Keough T."/>
            <person name="Chu L."/>
            <person name="Sears R."/>
            <person name="Yuan B."/>
            <person name="Dawson T.L.Jr."/>
        </authorList>
    </citation>
    <scope>NUCLEOTIDE SEQUENCE [LARGE SCALE GENOMIC DNA]</scope>
    <source>
        <strain evidence="13">ATCC MYA-4612 / CBS 7966</strain>
    </source>
</reference>
<dbReference type="PROSITE" id="PS00623">
    <property type="entry name" value="GMC_OXRED_1"/>
    <property type="match status" value="1"/>
</dbReference>
<dbReference type="GO" id="GO:0016614">
    <property type="term" value="F:oxidoreductase activity, acting on CH-OH group of donors"/>
    <property type="evidence" value="ECO:0007669"/>
    <property type="project" value="InterPro"/>
</dbReference>
<keyword evidence="4 7" id="KW-0274">FAD</keyword>
<keyword evidence="3 8" id="KW-0285">Flavoprotein</keyword>
<dbReference type="PROSITE" id="PS00624">
    <property type="entry name" value="GMC_OXRED_2"/>
    <property type="match status" value="1"/>
</dbReference>
<proteinExistence type="inferred from homology"/>
<dbReference type="AlphaFoldDB" id="A8QB40"/>
<comment type="caution">
    <text evidence="12">The sequence shown here is derived from an EMBL/GenBank/DDBJ whole genome shotgun (WGS) entry which is preliminary data.</text>
</comment>
<keyword evidence="5" id="KW-0560">Oxidoreductase</keyword>
<dbReference type="KEGG" id="mgl:MGL_3881"/>